<dbReference type="AlphaFoldDB" id="A0AAN9EFQ8"/>
<feature type="region of interest" description="Disordered" evidence="1">
    <location>
        <begin position="16"/>
        <end position="75"/>
    </location>
</feature>
<reference evidence="2 3" key="1">
    <citation type="submission" date="2024-01" db="EMBL/GenBank/DDBJ databases">
        <title>The genomes of 5 underutilized Papilionoideae crops provide insights into root nodulation and disease resistanc.</title>
        <authorList>
            <person name="Yuan L."/>
        </authorList>
    </citation>
    <scope>NUCLEOTIDE SEQUENCE [LARGE SCALE GENOMIC DNA]</scope>
    <source>
        <strain evidence="2">ZHUSHIDOU_FW_LH</strain>
        <tissue evidence="2">Leaf</tissue>
    </source>
</reference>
<organism evidence="2 3">
    <name type="scientific">Crotalaria pallida</name>
    <name type="common">Smooth rattlebox</name>
    <name type="synonym">Crotalaria striata</name>
    <dbReference type="NCBI Taxonomy" id="3830"/>
    <lineage>
        <taxon>Eukaryota</taxon>
        <taxon>Viridiplantae</taxon>
        <taxon>Streptophyta</taxon>
        <taxon>Embryophyta</taxon>
        <taxon>Tracheophyta</taxon>
        <taxon>Spermatophyta</taxon>
        <taxon>Magnoliopsida</taxon>
        <taxon>eudicotyledons</taxon>
        <taxon>Gunneridae</taxon>
        <taxon>Pentapetalae</taxon>
        <taxon>rosids</taxon>
        <taxon>fabids</taxon>
        <taxon>Fabales</taxon>
        <taxon>Fabaceae</taxon>
        <taxon>Papilionoideae</taxon>
        <taxon>50 kb inversion clade</taxon>
        <taxon>genistoids sensu lato</taxon>
        <taxon>core genistoids</taxon>
        <taxon>Crotalarieae</taxon>
        <taxon>Crotalaria</taxon>
    </lineage>
</organism>
<gene>
    <name evidence="2" type="ORF">RIF29_30103</name>
</gene>
<keyword evidence="3" id="KW-1185">Reference proteome</keyword>
<accession>A0AAN9EFQ8</accession>
<dbReference type="EMBL" id="JAYWIO010000006">
    <property type="protein sequence ID" value="KAK7256649.1"/>
    <property type="molecule type" value="Genomic_DNA"/>
</dbReference>
<feature type="compositionally biased region" description="Low complexity" evidence="1">
    <location>
        <begin position="54"/>
        <end position="64"/>
    </location>
</feature>
<dbReference type="Proteomes" id="UP001372338">
    <property type="component" value="Unassembled WGS sequence"/>
</dbReference>
<evidence type="ECO:0000313" key="3">
    <source>
        <dbReference type="Proteomes" id="UP001372338"/>
    </source>
</evidence>
<evidence type="ECO:0000313" key="2">
    <source>
        <dbReference type="EMBL" id="KAK7256649.1"/>
    </source>
</evidence>
<name>A0AAN9EFQ8_CROPI</name>
<evidence type="ECO:0000256" key="1">
    <source>
        <dbReference type="SAM" id="MobiDB-lite"/>
    </source>
</evidence>
<protein>
    <submittedName>
        <fullName evidence="2">Uncharacterized protein</fullName>
    </submittedName>
</protein>
<sequence>MLFFWKDELQENRAFQVPHVENKSRTGSLSEGRSNKRSRFEESNPSYPKKKAHTLSSTTKKSSSGEAFYKNKSGHDVPSMQPLRVAELELVRLQTSSFEALRSSFKKNLIVHIYLDLNSLIKVTILEAIITSNQSRLDPATKKKVIEGKIYRPLTLTDQMVELNLNENSYEDLADYTFSEQDVFKEEDEPLALSLHNGKSKVVNPNFVKDGISFDQE</sequence>
<comment type="caution">
    <text evidence="2">The sequence shown here is derived from an EMBL/GenBank/DDBJ whole genome shotgun (WGS) entry which is preliminary data.</text>
</comment>
<proteinExistence type="predicted"/>